<name>A0A150NRR7_STRMT</name>
<dbReference type="InterPro" id="IPR031664">
    <property type="entry name" value="DUF5085"/>
</dbReference>
<dbReference type="Proteomes" id="UP000075442">
    <property type="component" value="Unassembled WGS sequence"/>
</dbReference>
<protein>
    <submittedName>
        <fullName evidence="1">Uncharacterized protein</fullName>
    </submittedName>
</protein>
<evidence type="ECO:0000313" key="2">
    <source>
        <dbReference type="Proteomes" id="UP000075442"/>
    </source>
</evidence>
<dbReference type="Pfam" id="PF16895">
    <property type="entry name" value="DUF5085"/>
    <property type="match status" value="1"/>
</dbReference>
<accession>A0A150NRR7</accession>
<proteinExistence type="predicted"/>
<reference evidence="1 2" key="1">
    <citation type="submission" date="2016-01" db="EMBL/GenBank/DDBJ databases">
        <title>Highly variable Streptococcus oralis 1 are common among viridans streptococci isolated from primates.</title>
        <authorList>
            <person name="Denapaite D."/>
            <person name="Rieger M."/>
            <person name="Koendgen S."/>
            <person name="Brueckner R."/>
            <person name="Ochigava I."/>
            <person name="Kappeler P."/>
            <person name="Maetz-Rensing K."/>
            <person name="Leendertz F."/>
        </authorList>
    </citation>
    <scope>NUCLEOTIDE SEQUENCE [LARGE SCALE GENOMIC DNA]</scope>
    <source>
        <strain evidence="1 2">M3-1</strain>
    </source>
</reference>
<dbReference type="RefSeq" id="WP_061590227.1">
    <property type="nucleotide sequence ID" value="NZ_CAMHZM010000005.1"/>
</dbReference>
<dbReference type="PATRIC" id="fig|28037.235.peg.834"/>
<organism evidence="1 2">
    <name type="scientific">Streptococcus mitis</name>
    <dbReference type="NCBI Taxonomy" id="28037"/>
    <lineage>
        <taxon>Bacteria</taxon>
        <taxon>Bacillati</taxon>
        <taxon>Bacillota</taxon>
        <taxon>Bacilli</taxon>
        <taxon>Lactobacillales</taxon>
        <taxon>Streptococcaceae</taxon>
        <taxon>Streptococcus</taxon>
        <taxon>Streptococcus mitis group</taxon>
    </lineage>
</organism>
<dbReference type="AlphaFoldDB" id="A0A150NRR7"/>
<gene>
    <name evidence="1" type="ORF">SMIM3I_00384</name>
</gene>
<evidence type="ECO:0000313" key="1">
    <source>
        <dbReference type="EMBL" id="KYF37591.1"/>
    </source>
</evidence>
<comment type="caution">
    <text evidence="1">The sequence shown here is derived from an EMBL/GenBank/DDBJ whole genome shotgun (WGS) entry which is preliminary data.</text>
</comment>
<dbReference type="EMBL" id="LROU01000051">
    <property type="protein sequence ID" value="KYF37591.1"/>
    <property type="molecule type" value="Genomic_DNA"/>
</dbReference>
<sequence length="160" mass="17977">MAEITYGMNQSLMMSNVLSVNYNIVGDEIAVAFQDMIQTAVAAGYTPKSNPFYSCPHIGELEDGTYNITVYLPVHEDYLGKEEIMEGTAYNSYFLVPRMAGVRVTGEEAVDFDKAIYLLTKLLLDNDLEESTPVFYISSKINDVLYTDIMVGIREKRDRG</sequence>